<gene>
    <name evidence="2" type="ORF">HBSAL_11510</name>
</gene>
<evidence type="ECO:0000256" key="1">
    <source>
        <dbReference type="SAM" id="Phobius"/>
    </source>
</evidence>
<dbReference type="EMBL" id="CP038631">
    <property type="protein sequence ID" value="QCC45944.1"/>
    <property type="molecule type" value="Genomic_DNA"/>
</dbReference>
<keyword evidence="1" id="KW-0472">Membrane</keyword>
<sequence>MVYVVGVDCTHMTTNTASAPRFVISWVLRKFVGVFVAYVSVASLTRAISGGSTIGMVFYALLVAVGVYLFVNM</sequence>
<proteinExistence type="predicted"/>
<dbReference type="Proteomes" id="UP000296216">
    <property type="component" value="Chromosome"/>
</dbReference>
<evidence type="ECO:0000313" key="2">
    <source>
        <dbReference type="EMBL" id="QCC45944.1"/>
    </source>
</evidence>
<dbReference type="AlphaFoldDB" id="A0A4D6GVR0"/>
<organism evidence="2 3">
    <name type="scientific">Halobacterium salinarum (strain ATCC 33171 / DSM 3754 / JCM 8978 / NBRC 102687 / NCIMB 764 / 91-R6)</name>
    <dbReference type="NCBI Taxonomy" id="2597657"/>
    <lineage>
        <taxon>Archaea</taxon>
        <taxon>Methanobacteriati</taxon>
        <taxon>Methanobacteriota</taxon>
        <taxon>Stenosarchaea group</taxon>
        <taxon>Halobacteria</taxon>
        <taxon>Halobacteriales</taxon>
        <taxon>Halobacteriaceae</taxon>
        <taxon>Halobacterium</taxon>
    </lineage>
</organism>
<name>A0A4D6GVR0_HALS9</name>
<keyword evidence="1" id="KW-0812">Transmembrane</keyword>
<accession>A0A4D6GVR0</accession>
<evidence type="ECO:0000313" key="3">
    <source>
        <dbReference type="Proteomes" id="UP000296216"/>
    </source>
</evidence>
<reference evidence="2 3" key="1">
    <citation type="journal article" date="2019" name="Microbiol. Resour. Announc.">
        <title>The Genome Sequence of the Halobacterium salinarum Type Strain Is Closely Related to That of Laboratory Strains NRC-1 and R1.</title>
        <authorList>
            <person name="Pfeiffer F."/>
            <person name="Marchfelder A."/>
            <person name="Habermann B."/>
            <person name="Dyall-Smith M.L."/>
        </authorList>
    </citation>
    <scope>NUCLEOTIDE SEQUENCE [LARGE SCALE GENOMIC DNA]</scope>
    <source>
        <strain evidence="3">ATCC 33171 / DSM 3754 / JCM 8978 / NBRC 102687 / NCIMB 764 / 91-R6</strain>
    </source>
</reference>
<feature type="transmembrane region" description="Helical" evidence="1">
    <location>
        <begin position="54"/>
        <end position="71"/>
    </location>
</feature>
<feature type="transmembrane region" description="Helical" evidence="1">
    <location>
        <begin position="31"/>
        <end position="48"/>
    </location>
</feature>
<keyword evidence="1" id="KW-1133">Transmembrane helix</keyword>
<protein>
    <submittedName>
        <fullName evidence="2">Uncharacterized protein</fullName>
    </submittedName>
</protein>